<accession>A0A1D1VYP0</accession>
<dbReference type="GO" id="GO:0005737">
    <property type="term" value="C:cytoplasm"/>
    <property type="evidence" value="ECO:0007669"/>
    <property type="project" value="TreeGrafter"/>
</dbReference>
<name>A0A1D1VYP0_RAMVA</name>
<keyword evidence="5" id="KW-1185">Reference proteome</keyword>
<dbReference type="Pfam" id="PF09794">
    <property type="entry name" value="Avl9"/>
    <property type="match status" value="1"/>
</dbReference>
<feature type="domain" description="UDENN" evidence="3">
    <location>
        <begin position="9"/>
        <end position="420"/>
    </location>
</feature>
<evidence type="ECO:0000256" key="1">
    <source>
        <dbReference type="ARBA" id="ARBA00038178"/>
    </source>
</evidence>
<dbReference type="STRING" id="947166.A0A1D1VYP0"/>
<dbReference type="EMBL" id="BDGG01000013">
    <property type="protein sequence ID" value="GAV06525.1"/>
    <property type="molecule type" value="Genomic_DNA"/>
</dbReference>
<evidence type="ECO:0000313" key="4">
    <source>
        <dbReference type="EMBL" id="GAV06525.1"/>
    </source>
</evidence>
<proteinExistence type="inferred from homology"/>
<dbReference type="InterPro" id="IPR037516">
    <property type="entry name" value="Tripartite_DENN"/>
</dbReference>
<evidence type="ECO:0000256" key="2">
    <source>
        <dbReference type="SAM" id="MobiDB-lite"/>
    </source>
</evidence>
<dbReference type="Proteomes" id="UP000186922">
    <property type="component" value="Unassembled WGS sequence"/>
</dbReference>
<evidence type="ECO:0000259" key="3">
    <source>
        <dbReference type="PROSITE" id="PS50211"/>
    </source>
</evidence>
<reference evidence="4 5" key="1">
    <citation type="journal article" date="2016" name="Nat. Commun.">
        <title>Extremotolerant tardigrade genome and improved radiotolerance of human cultured cells by tardigrade-unique protein.</title>
        <authorList>
            <person name="Hashimoto T."/>
            <person name="Horikawa D.D."/>
            <person name="Saito Y."/>
            <person name="Kuwahara H."/>
            <person name="Kozuka-Hata H."/>
            <person name="Shin-I T."/>
            <person name="Minakuchi Y."/>
            <person name="Ohishi K."/>
            <person name="Motoyama A."/>
            <person name="Aizu T."/>
            <person name="Enomoto A."/>
            <person name="Kondo K."/>
            <person name="Tanaka S."/>
            <person name="Hara Y."/>
            <person name="Koshikawa S."/>
            <person name="Sagara H."/>
            <person name="Miura T."/>
            <person name="Yokobori S."/>
            <person name="Miyagawa K."/>
            <person name="Suzuki Y."/>
            <person name="Kubo T."/>
            <person name="Oyama M."/>
            <person name="Kohara Y."/>
            <person name="Fujiyama A."/>
            <person name="Arakawa K."/>
            <person name="Katayama T."/>
            <person name="Toyoda A."/>
            <person name="Kunieda T."/>
        </authorList>
    </citation>
    <scope>NUCLEOTIDE SEQUENCE [LARGE SCALE GENOMIC DNA]</scope>
    <source>
        <strain evidence="4 5">YOKOZUNA-1</strain>
    </source>
</reference>
<organism evidence="4 5">
    <name type="scientific">Ramazzottius varieornatus</name>
    <name type="common">Water bear</name>
    <name type="synonym">Tardigrade</name>
    <dbReference type="NCBI Taxonomy" id="947166"/>
    <lineage>
        <taxon>Eukaryota</taxon>
        <taxon>Metazoa</taxon>
        <taxon>Ecdysozoa</taxon>
        <taxon>Tardigrada</taxon>
        <taxon>Eutardigrada</taxon>
        <taxon>Parachela</taxon>
        <taxon>Hypsibioidea</taxon>
        <taxon>Ramazzottiidae</taxon>
        <taxon>Ramazzottius</taxon>
    </lineage>
</organism>
<dbReference type="PANTHER" id="PTHR31017">
    <property type="entry name" value="LATE SECRETORY PATHWAY PROTEIN AVL9-RELATED"/>
    <property type="match status" value="1"/>
</dbReference>
<dbReference type="InterPro" id="IPR051731">
    <property type="entry name" value="DENND11/AVL9_GEFs"/>
</dbReference>
<feature type="compositionally biased region" description="Basic and acidic residues" evidence="2">
    <location>
        <begin position="290"/>
        <end position="311"/>
    </location>
</feature>
<comment type="similarity">
    <text evidence="1">Belongs to the AVL9 family.</text>
</comment>
<dbReference type="PANTHER" id="PTHR31017:SF1">
    <property type="entry name" value="LATE SECRETORY PATHWAY PROTEIN AVL9 HOMOLOG"/>
    <property type="match status" value="1"/>
</dbReference>
<sequence length="614" mass="69257">MAESSNVISHVLVIGFHHKKGCQLEYCYPPFPTPPWQLTRTTEGTTGDTLQEVKLEGDTPELMLPEEWKHLPSLALPDGAHKYQSDTVYFHLPSLDDDSKTAFGVSCYRQIDADKLLKKDLEVTRETVQKSVCVVSRLPLYGIIEAKLALITHAYFEERDFSQVQLLEDTYNQLNESLSEKLLQESQIFVGLSVRDLVVRFKHRILVLFKLLLLEKKVLVYSSPVKLLSSSIISLISLFPEMVEYGLTQSACMNQLQDSQDSAILDDKPILEYISEMDLLEEINRELTYRDTDDESLESKSHDSAKDKKPEEEEDLPPSISSESSEDDPSVKSSTPLSSVPVSASNSTEQTNGQNRRASSTKMQPVRPSLNRKDEYGFPLEVFTKGYICHPYLSLAYYDLLNDPAIPGFFIGATNQLFLHHHKKFADALVDVAEGKVEVYDVDLKRQLQLTTEDIRFIDNVVKMVNDDANGAKAESVFHGTGWEGGEEWIRSQFRAYLTGMLGTASRCSALDKSQKLVLESFNYSFVSAWRKTKNFRIWNENAPTKLEDFAMGHPCSGEYSVADIKAKVNSMLTPERSKKLSAAVHAVNETSKMVQQNAKSWVSSWISGIRKDS</sequence>
<feature type="compositionally biased region" description="Polar residues" evidence="2">
    <location>
        <begin position="331"/>
        <end position="363"/>
    </location>
</feature>
<dbReference type="AlphaFoldDB" id="A0A1D1VYP0"/>
<evidence type="ECO:0000313" key="5">
    <source>
        <dbReference type="Proteomes" id="UP000186922"/>
    </source>
</evidence>
<feature type="region of interest" description="Disordered" evidence="2">
    <location>
        <begin position="290"/>
        <end position="371"/>
    </location>
</feature>
<protein>
    <recommendedName>
        <fullName evidence="3">UDENN domain-containing protein</fullName>
    </recommendedName>
</protein>
<comment type="caution">
    <text evidence="4">The sequence shown here is derived from an EMBL/GenBank/DDBJ whole genome shotgun (WGS) entry which is preliminary data.</text>
</comment>
<dbReference type="OrthoDB" id="26278at2759"/>
<dbReference type="PROSITE" id="PS50211">
    <property type="entry name" value="DENN"/>
    <property type="match status" value="1"/>
</dbReference>
<dbReference type="InterPro" id="IPR018307">
    <property type="entry name" value="ABL9/DENND6_dom"/>
</dbReference>
<gene>
    <name evidence="4" type="primary">RvY_16495-1</name>
    <name evidence="4" type="synonym">RvY_16495.1</name>
    <name evidence="4" type="ORF">RvY_16495</name>
</gene>